<keyword evidence="6" id="KW-1185">Reference proteome</keyword>
<dbReference type="EMBL" id="CAJQZC010000002">
    <property type="protein sequence ID" value="CAG4889761.1"/>
    <property type="molecule type" value="Genomic_DNA"/>
</dbReference>
<name>A0A9N8RTY9_9BURK</name>
<sequence length="329" mass="36452">MPFESTYLRHTYSGFEPAQAFNVVYGGSFEHRLLSSKCATMVHQRLTFGEIRLETGCYDFPVIARGSMPRDAICIGFMAEGGDVTRYNTVSIGEEDIQIYPAGVELLYHASASSRWINFTIPEERLQETAVARTGRPLELPGRFASSVRLRAGGRAALTCLADDAMGIARSLEPTGGIAAELATEMCQSMTAGYVDALAAAPPVCTSDGSVTEQRHHHLILACERLVMSDEADITLSEIAQRSGYSLRALQLIFRRSVGMTPGRWFLNARLNGALRDLLVAGPTCTVADVAFRWGFRHMSRFSEQYRKVFGELPGRTLIRSRERHEFVR</sequence>
<accession>A0A9N8RTY9</accession>
<dbReference type="InterPro" id="IPR050204">
    <property type="entry name" value="AraC_XylS_family_regulators"/>
</dbReference>
<dbReference type="Proteomes" id="UP000789704">
    <property type="component" value="Unassembled WGS sequence"/>
</dbReference>
<keyword evidence="2" id="KW-0238">DNA-binding</keyword>
<evidence type="ECO:0000313" key="5">
    <source>
        <dbReference type="EMBL" id="CAG4889761.1"/>
    </source>
</evidence>
<evidence type="ECO:0000259" key="4">
    <source>
        <dbReference type="PROSITE" id="PS01124"/>
    </source>
</evidence>
<evidence type="ECO:0000256" key="2">
    <source>
        <dbReference type="ARBA" id="ARBA00023125"/>
    </source>
</evidence>
<protein>
    <recommendedName>
        <fullName evidence="4">HTH araC/xylS-type domain-containing protein</fullName>
    </recommendedName>
</protein>
<reference evidence="5" key="1">
    <citation type="submission" date="2021-04" db="EMBL/GenBank/DDBJ databases">
        <authorList>
            <person name="Vanwijnsberghe S."/>
        </authorList>
    </citation>
    <scope>NUCLEOTIDE SEQUENCE</scope>
    <source>
        <strain evidence="5">LMG 31841</strain>
    </source>
</reference>
<keyword evidence="3" id="KW-0804">Transcription</keyword>
<proteinExistence type="predicted"/>
<evidence type="ECO:0000256" key="1">
    <source>
        <dbReference type="ARBA" id="ARBA00023015"/>
    </source>
</evidence>
<dbReference type="InterPro" id="IPR018062">
    <property type="entry name" value="HTH_AraC-typ_CS"/>
</dbReference>
<dbReference type="PANTHER" id="PTHR46796">
    <property type="entry name" value="HTH-TYPE TRANSCRIPTIONAL ACTIVATOR RHAS-RELATED"/>
    <property type="match status" value="1"/>
</dbReference>
<dbReference type="SMART" id="SM00342">
    <property type="entry name" value="HTH_ARAC"/>
    <property type="match status" value="1"/>
</dbReference>
<comment type="caution">
    <text evidence="5">The sequence shown here is derived from an EMBL/GenBank/DDBJ whole genome shotgun (WGS) entry which is preliminary data.</text>
</comment>
<dbReference type="AlphaFoldDB" id="A0A9N8RTY9"/>
<dbReference type="PROSITE" id="PS00041">
    <property type="entry name" value="HTH_ARAC_FAMILY_1"/>
    <property type="match status" value="1"/>
</dbReference>
<dbReference type="GO" id="GO:0043565">
    <property type="term" value="F:sequence-specific DNA binding"/>
    <property type="evidence" value="ECO:0007669"/>
    <property type="project" value="InterPro"/>
</dbReference>
<organism evidence="5 6">
    <name type="scientific">Paraburkholderia saeva</name>
    <dbReference type="NCBI Taxonomy" id="2777537"/>
    <lineage>
        <taxon>Bacteria</taxon>
        <taxon>Pseudomonadati</taxon>
        <taxon>Pseudomonadota</taxon>
        <taxon>Betaproteobacteria</taxon>
        <taxon>Burkholderiales</taxon>
        <taxon>Burkholderiaceae</taxon>
        <taxon>Paraburkholderia</taxon>
    </lineage>
</organism>
<dbReference type="Gene3D" id="1.10.10.60">
    <property type="entry name" value="Homeodomain-like"/>
    <property type="match status" value="2"/>
</dbReference>
<dbReference type="PROSITE" id="PS01124">
    <property type="entry name" value="HTH_ARAC_FAMILY_2"/>
    <property type="match status" value="1"/>
</dbReference>
<dbReference type="GO" id="GO:0003700">
    <property type="term" value="F:DNA-binding transcription factor activity"/>
    <property type="evidence" value="ECO:0007669"/>
    <property type="project" value="InterPro"/>
</dbReference>
<feature type="domain" description="HTH araC/xylS-type" evidence="4">
    <location>
        <begin position="217"/>
        <end position="320"/>
    </location>
</feature>
<dbReference type="Pfam" id="PF12833">
    <property type="entry name" value="HTH_18"/>
    <property type="match status" value="1"/>
</dbReference>
<keyword evidence="1" id="KW-0805">Transcription regulation</keyword>
<evidence type="ECO:0000313" key="6">
    <source>
        <dbReference type="Proteomes" id="UP000789704"/>
    </source>
</evidence>
<dbReference type="SUPFAM" id="SSF46689">
    <property type="entry name" value="Homeodomain-like"/>
    <property type="match status" value="2"/>
</dbReference>
<dbReference type="InterPro" id="IPR009057">
    <property type="entry name" value="Homeodomain-like_sf"/>
</dbReference>
<dbReference type="PANTHER" id="PTHR46796:SF12">
    <property type="entry name" value="HTH-TYPE DNA-BINDING TRANSCRIPTIONAL ACTIVATOR EUTR"/>
    <property type="match status" value="1"/>
</dbReference>
<evidence type="ECO:0000256" key="3">
    <source>
        <dbReference type="ARBA" id="ARBA00023163"/>
    </source>
</evidence>
<dbReference type="RefSeq" id="WP_228874940.1">
    <property type="nucleotide sequence ID" value="NZ_CAJQZC010000002.1"/>
</dbReference>
<dbReference type="InterPro" id="IPR018060">
    <property type="entry name" value="HTH_AraC"/>
</dbReference>
<gene>
    <name evidence="5" type="ORF">LMG31841_00888</name>
</gene>